<dbReference type="EMBL" id="CP036318">
    <property type="protein sequence ID" value="QDV55748.1"/>
    <property type="molecule type" value="Genomic_DNA"/>
</dbReference>
<name>A0A518IRN3_9BACT</name>
<dbReference type="AlphaFoldDB" id="A0A518IRN3"/>
<keyword evidence="3" id="KW-1185">Reference proteome</keyword>
<keyword evidence="1" id="KW-0812">Transmembrane</keyword>
<feature type="transmembrane region" description="Helical" evidence="1">
    <location>
        <begin position="21"/>
        <end position="51"/>
    </location>
</feature>
<dbReference type="GO" id="GO:0051301">
    <property type="term" value="P:cell division"/>
    <property type="evidence" value="ECO:0007669"/>
    <property type="project" value="UniProtKB-KW"/>
</dbReference>
<evidence type="ECO:0000256" key="1">
    <source>
        <dbReference type="SAM" id="Phobius"/>
    </source>
</evidence>
<sequence>MGGKKHKQVKSTASDSGRSSLGGAIGGMIKAPAALAFLWPVLLVTGGYLAWHRWGADQINRNYNSLQIEKVQISPLPSYIRSNVIESVFRATDLTKISLLDPQATAQIANAFATSPWIDSVRRVQKTSTGNVDVHVAYRRPVAMVKVVSRHPEVDGMSFFPVDGHSVLLPTDDFSRADTLNYIHIIVQRDTYPISGVGSKFGDTKVADAALLALLLCPHRETLGIEAITITQRPPHDERPQLLNLVLKSGKQIVWGSAPGKELNNEPHASVKLQALLNDSNRSLHDLHVAQPLAADPARR</sequence>
<organism evidence="2 3">
    <name type="scientific">Rosistilla oblonga</name>
    <dbReference type="NCBI Taxonomy" id="2527990"/>
    <lineage>
        <taxon>Bacteria</taxon>
        <taxon>Pseudomonadati</taxon>
        <taxon>Planctomycetota</taxon>
        <taxon>Planctomycetia</taxon>
        <taxon>Pirellulales</taxon>
        <taxon>Pirellulaceae</taxon>
        <taxon>Rosistilla</taxon>
    </lineage>
</organism>
<protein>
    <submittedName>
        <fullName evidence="2">Cell division protein FtsQ</fullName>
    </submittedName>
</protein>
<keyword evidence="2" id="KW-0131">Cell cycle</keyword>
<reference evidence="2 3" key="1">
    <citation type="submission" date="2019-02" db="EMBL/GenBank/DDBJ databases">
        <title>Deep-cultivation of Planctomycetes and their phenomic and genomic characterization uncovers novel biology.</title>
        <authorList>
            <person name="Wiegand S."/>
            <person name="Jogler M."/>
            <person name="Boedeker C."/>
            <person name="Pinto D."/>
            <person name="Vollmers J."/>
            <person name="Rivas-Marin E."/>
            <person name="Kohn T."/>
            <person name="Peeters S.H."/>
            <person name="Heuer A."/>
            <person name="Rast P."/>
            <person name="Oberbeckmann S."/>
            <person name="Bunk B."/>
            <person name="Jeske O."/>
            <person name="Meyerdierks A."/>
            <person name="Storesund J.E."/>
            <person name="Kallscheuer N."/>
            <person name="Luecker S."/>
            <person name="Lage O.M."/>
            <person name="Pohl T."/>
            <person name="Merkel B.J."/>
            <person name="Hornburger P."/>
            <person name="Mueller R.-W."/>
            <person name="Bruemmer F."/>
            <person name="Labrenz M."/>
            <person name="Spormann A.M."/>
            <person name="Op den Camp H."/>
            <person name="Overmann J."/>
            <person name="Amann R."/>
            <person name="Jetten M.S.M."/>
            <person name="Mascher T."/>
            <person name="Medema M.H."/>
            <person name="Devos D.P."/>
            <person name="Kaster A.-K."/>
            <person name="Ovreas L."/>
            <person name="Rohde M."/>
            <person name="Galperin M.Y."/>
            <person name="Jogler C."/>
        </authorList>
    </citation>
    <scope>NUCLEOTIDE SEQUENCE [LARGE SCALE GENOMIC DNA]</scope>
    <source>
        <strain evidence="2 3">Mal33</strain>
    </source>
</reference>
<accession>A0A518IRN3</accession>
<proteinExistence type="predicted"/>
<keyword evidence="1" id="KW-1133">Transmembrane helix</keyword>
<keyword evidence="1" id="KW-0472">Membrane</keyword>
<evidence type="ECO:0000313" key="2">
    <source>
        <dbReference type="EMBL" id="QDV55748.1"/>
    </source>
</evidence>
<keyword evidence="2" id="KW-0132">Cell division</keyword>
<gene>
    <name evidence="2" type="primary">ftsQ</name>
    <name evidence="2" type="ORF">Mal33_17270</name>
</gene>
<evidence type="ECO:0000313" key="3">
    <source>
        <dbReference type="Proteomes" id="UP000316770"/>
    </source>
</evidence>
<dbReference type="Proteomes" id="UP000316770">
    <property type="component" value="Chromosome"/>
</dbReference>